<dbReference type="OrthoDB" id="67027at2759"/>
<dbReference type="Gene3D" id="1.10.1520.10">
    <property type="entry name" value="Ribonuclease III domain"/>
    <property type="match status" value="1"/>
</dbReference>
<proteinExistence type="predicted"/>
<dbReference type="Pfam" id="PF00636">
    <property type="entry name" value="Ribonuclease_3"/>
    <property type="match status" value="1"/>
</dbReference>
<reference evidence="3" key="1">
    <citation type="journal article" date="2020" name="Stud. Mycol.">
        <title>101 Dothideomycetes genomes: a test case for predicting lifestyles and emergence of pathogens.</title>
        <authorList>
            <person name="Haridas S."/>
            <person name="Albert R."/>
            <person name="Binder M."/>
            <person name="Bloem J."/>
            <person name="Labutti K."/>
            <person name="Salamov A."/>
            <person name="Andreopoulos B."/>
            <person name="Baker S."/>
            <person name="Barry K."/>
            <person name="Bills G."/>
            <person name="Bluhm B."/>
            <person name="Cannon C."/>
            <person name="Castanera R."/>
            <person name="Culley D."/>
            <person name="Daum C."/>
            <person name="Ezra D."/>
            <person name="Gonzalez J."/>
            <person name="Henrissat B."/>
            <person name="Kuo A."/>
            <person name="Liang C."/>
            <person name="Lipzen A."/>
            <person name="Lutzoni F."/>
            <person name="Magnuson J."/>
            <person name="Mondo S."/>
            <person name="Nolan M."/>
            <person name="Ohm R."/>
            <person name="Pangilinan J."/>
            <person name="Park H.-J."/>
            <person name="Ramirez L."/>
            <person name="Alfaro M."/>
            <person name="Sun H."/>
            <person name="Tritt A."/>
            <person name="Yoshinaga Y."/>
            <person name="Zwiers L.-H."/>
            <person name="Turgeon B."/>
            <person name="Goodwin S."/>
            <person name="Spatafora J."/>
            <person name="Crous P."/>
            <person name="Grigoriev I."/>
        </authorList>
    </citation>
    <scope>NUCLEOTIDE SEQUENCE</scope>
    <source>
        <strain evidence="3">ATCC 36951</strain>
    </source>
</reference>
<dbReference type="CDD" id="cd00593">
    <property type="entry name" value="RIBOc"/>
    <property type="match status" value="1"/>
</dbReference>
<dbReference type="GO" id="GO:0004525">
    <property type="term" value="F:ribonuclease III activity"/>
    <property type="evidence" value="ECO:0007669"/>
    <property type="project" value="InterPro"/>
</dbReference>
<keyword evidence="4" id="KW-1185">Reference proteome</keyword>
<evidence type="ECO:0000313" key="3">
    <source>
        <dbReference type="EMBL" id="KAF2169043.1"/>
    </source>
</evidence>
<evidence type="ECO:0000256" key="1">
    <source>
        <dbReference type="SAM" id="MobiDB-lite"/>
    </source>
</evidence>
<dbReference type="EMBL" id="ML993589">
    <property type="protein sequence ID" value="KAF2169043.1"/>
    <property type="molecule type" value="Genomic_DNA"/>
</dbReference>
<gene>
    <name evidence="3" type="ORF">M409DRAFT_53006</name>
</gene>
<dbReference type="Proteomes" id="UP000799537">
    <property type="component" value="Unassembled WGS sequence"/>
</dbReference>
<dbReference type="RefSeq" id="XP_033669932.1">
    <property type="nucleotide sequence ID" value="XM_033812243.1"/>
</dbReference>
<feature type="domain" description="RNase III" evidence="2">
    <location>
        <begin position="513"/>
        <end position="632"/>
    </location>
</feature>
<feature type="region of interest" description="Disordered" evidence="1">
    <location>
        <begin position="761"/>
        <end position="786"/>
    </location>
</feature>
<dbReference type="GO" id="GO:0006396">
    <property type="term" value="P:RNA processing"/>
    <property type="evidence" value="ECO:0007669"/>
    <property type="project" value="InterPro"/>
</dbReference>
<evidence type="ECO:0000259" key="2">
    <source>
        <dbReference type="PROSITE" id="PS50142"/>
    </source>
</evidence>
<feature type="region of interest" description="Disordered" evidence="1">
    <location>
        <begin position="667"/>
        <end position="709"/>
    </location>
</feature>
<accession>A0A6A6CQS9</accession>
<feature type="compositionally biased region" description="Basic and acidic residues" evidence="1">
    <location>
        <begin position="761"/>
        <end position="772"/>
    </location>
</feature>
<dbReference type="GeneID" id="54565515"/>
<feature type="region of interest" description="Disordered" evidence="1">
    <location>
        <begin position="299"/>
        <end position="364"/>
    </location>
</feature>
<name>A0A6A6CQS9_ZASCE</name>
<sequence length="810" mass="88950">MLLFPPRCRCATIRGATTLEKFNYLCQVRQSCSSAAGIGGRASRSYTATAARGCFTGRKNGGERRTAATFERSPCLNHVPTTPRSTRICFNPRSTLGEHGRRYATTEASSSIFSEAADFDHVPTAKPPPAASPGPQLRVDDSKALFDFDTKREQIESLIKYRFEDPDYLRLAVYFGDAHIDEHTLPRAQLQLAQVGSAVHTVLYFADHFPRASESRVAERLGLVDTENPSDSKRRRMFATPTWQSRRESIWKKATLIEAIIGAVYLDSGRSDHTTRLAIDALNLGDFTAIATASGENKSKLEPDVELDSGEATDSTNSPIAEFKDVPSEGFLPSGLTPDSDTEQREGGLAINNDACEASRSQDSRRRQRKYILRKFLPAGTQNSTFEQLTHALAARLEAAAADDDIRNHLDEITHALHSFRPGYPGFEGDQRIRNQIRRLQSIEGAVPTGGSTKAGNNGKTPVLQHPSSSAKPHSRFTISGADERLSHAELAASPTPALELGLGMASKFNLVRQRIEGLIQYQFKDPDYLKAALARGPMRIGIGRLQKPQDELAIIGDSIYKVVFFLKDFPSAAFGALHRTYNKIATNVHMCKRSRRLGLSDLVDGPKPKSLTKWEATMVEAIVGAVYVDSGYSLPAVMKSISAMDLFTPTGFGVIQHTAATRGNDSLQASSISVPPTDDNVKEQDSTPGPSLRSKGYSRRRRLRRNRHGILRPYVPGATRAMKTSQLLSRVQKRREDLMGDPSRVDELREVERALEEFHAARGDRRAKSPKEGQSPSTVASGTELEAGVLSDEGGMIAAAKNLYAQFHV</sequence>
<dbReference type="InterPro" id="IPR000999">
    <property type="entry name" value="RNase_III_dom"/>
</dbReference>
<dbReference type="PROSITE" id="PS50142">
    <property type="entry name" value="RNASE_3_2"/>
    <property type="match status" value="1"/>
</dbReference>
<dbReference type="AlphaFoldDB" id="A0A6A6CQS9"/>
<organism evidence="3 4">
    <name type="scientific">Zasmidium cellare ATCC 36951</name>
    <dbReference type="NCBI Taxonomy" id="1080233"/>
    <lineage>
        <taxon>Eukaryota</taxon>
        <taxon>Fungi</taxon>
        <taxon>Dikarya</taxon>
        <taxon>Ascomycota</taxon>
        <taxon>Pezizomycotina</taxon>
        <taxon>Dothideomycetes</taxon>
        <taxon>Dothideomycetidae</taxon>
        <taxon>Mycosphaerellales</taxon>
        <taxon>Mycosphaerellaceae</taxon>
        <taxon>Zasmidium</taxon>
    </lineage>
</organism>
<feature type="region of interest" description="Disordered" evidence="1">
    <location>
        <begin position="446"/>
        <end position="475"/>
    </location>
</feature>
<protein>
    <recommendedName>
        <fullName evidence="2">RNase III domain-containing protein</fullName>
    </recommendedName>
</protein>
<dbReference type="InterPro" id="IPR036389">
    <property type="entry name" value="RNase_III_sf"/>
</dbReference>
<feature type="compositionally biased region" description="Polar residues" evidence="1">
    <location>
        <begin position="450"/>
        <end position="472"/>
    </location>
</feature>
<evidence type="ECO:0000313" key="4">
    <source>
        <dbReference type="Proteomes" id="UP000799537"/>
    </source>
</evidence>
<feature type="compositionally biased region" description="Basic residues" evidence="1">
    <location>
        <begin position="697"/>
        <end position="709"/>
    </location>
</feature>
<dbReference type="SUPFAM" id="SSF69065">
    <property type="entry name" value="RNase III domain-like"/>
    <property type="match status" value="2"/>
</dbReference>
<feature type="compositionally biased region" description="Polar residues" evidence="1">
    <location>
        <begin position="773"/>
        <end position="782"/>
    </location>
</feature>